<comment type="caution">
    <text evidence="3">The sequence shown here is derived from an EMBL/GenBank/DDBJ whole genome shotgun (WGS) entry which is preliminary data.</text>
</comment>
<keyword evidence="4" id="KW-1185">Reference proteome</keyword>
<feature type="domain" description="YCII-related" evidence="2">
    <location>
        <begin position="13"/>
        <end position="82"/>
    </location>
</feature>
<dbReference type="RefSeq" id="WP_114744283.1">
    <property type="nucleotide sequence ID" value="NZ_QQAY01000002.1"/>
</dbReference>
<sequence>MLIVELDFNHPIESNELIREQHNLFLKKYYENKTFMTSGPKHSNTGGIIVAGNISREQLEVILKEDPYWQNGIAQYRIIEFSSTIVSSDLGVFFQEEIS</sequence>
<dbReference type="EMBL" id="QQAY01000002">
    <property type="protein sequence ID" value="RDI45415.1"/>
    <property type="molecule type" value="Genomic_DNA"/>
</dbReference>
<dbReference type="Proteomes" id="UP000255326">
    <property type="component" value="Unassembled WGS sequence"/>
</dbReference>
<evidence type="ECO:0000259" key="2">
    <source>
        <dbReference type="Pfam" id="PF03795"/>
    </source>
</evidence>
<dbReference type="InterPro" id="IPR005545">
    <property type="entry name" value="YCII"/>
</dbReference>
<dbReference type="Pfam" id="PF03795">
    <property type="entry name" value="YCII"/>
    <property type="match status" value="1"/>
</dbReference>
<name>A0A370GNW0_9BACI</name>
<organism evidence="3 4">
    <name type="scientific">Falsibacillus pallidus</name>
    <dbReference type="NCBI Taxonomy" id="493781"/>
    <lineage>
        <taxon>Bacteria</taxon>
        <taxon>Bacillati</taxon>
        <taxon>Bacillota</taxon>
        <taxon>Bacilli</taxon>
        <taxon>Bacillales</taxon>
        <taxon>Bacillaceae</taxon>
        <taxon>Falsibacillus</taxon>
    </lineage>
</organism>
<evidence type="ECO:0000256" key="1">
    <source>
        <dbReference type="ARBA" id="ARBA00007689"/>
    </source>
</evidence>
<dbReference type="OrthoDB" id="9814407at2"/>
<evidence type="ECO:0000313" key="3">
    <source>
        <dbReference type="EMBL" id="RDI45415.1"/>
    </source>
</evidence>
<comment type="similarity">
    <text evidence="1">Belongs to the YciI family.</text>
</comment>
<dbReference type="AlphaFoldDB" id="A0A370GNW0"/>
<dbReference type="Gene3D" id="3.30.70.1060">
    <property type="entry name" value="Dimeric alpha+beta barrel"/>
    <property type="match status" value="1"/>
</dbReference>
<gene>
    <name evidence="3" type="ORF">DFR59_10239</name>
</gene>
<dbReference type="PANTHER" id="PTHR37828:SF1">
    <property type="entry name" value="YCII-RELATED DOMAIN-CONTAINING PROTEIN"/>
    <property type="match status" value="1"/>
</dbReference>
<evidence type="ECO:0000313" key="4">
    <source>
        <dbReference type="Proteomes" id="UP000255326"/>
    </source>
</evidence>
<dbReference type="PANTHER" id="PTHR37828">
    <property type="entry name" value="GSR2449 PROTEIN"/>
    <property type="match status" value="1"/>
</dbReference>
<reference evidence="3 4" key="1">
    <citation type="submission" date="2018-07" db="EMBL/GenBank/DDBJ databases">
        <title>Genomic Encyclopedia of Type Strains, Phase IV (KMG-IV): sequencing the most valuable type-strain genomes for metagenomic binning, comparative biology and taxonomic classification.</title>
        <authorList>
            <person name="Goeker M."/>
        </authorList>
    </citation>
    <scope>NUCLEOTIDE SEQUENCE [LARGE SCALE GENOMIC DNA]</scope>
    <source>
        <strain evidence="3 4">DSM 25281</strain>
    </source>
</reference>
<dbReference type="SUPFAM" id="SSF54909">
    <property type="entry name" value="Dimeric alpha+beta barrel"/>
    <property type="match status" value="1"/>
</dbReference>
<proteinExistence type="inferred from homology"/>
<accession>A0A370GNW0</accession>
<dbReference type="InterPro" id="IPR011008">
    <property type="entry name" value="Dimeric_a/b-barrel"/>
</dbReference>
<protein>
    <submittedName>
        <fullName evidence="3">Uncharacterized protein YciI</fullName>
    </submittedName>
</protein>